<dbReference type="AlphaFoldDB" id="A0A0F9GLK1"/>
<accession>A0A0F9GLK1</accession>
<dbReference type="EMBL" id="LAZR01019750">
    <property type="protein sequence ID" value="KKL91371.1"/>
    <property type="molecule type" value="Genomic_DNA"/>
</dbReference>
<comment type="caution">
    <text evidence="1">The sequence shown here is derived from an EMBL/GenBank/DDBJ whole genome shotgun (WGS) entry which is preliminary data.</text>
</comment>
<protein>
    <submittedName>
        <fullName evidence="1">Uncharacterized protein</fullName>
    </submittedName>
</protein>
<organism evidence="1">
    <name type="scientific">marine sediment metagenome</name>
    <dbReference type="NCBI Taxonomy" id="412755"/>
    <lineage>
        <taxon>unclassified sequences</taxon>
        <taxon>metagenomes</taxon>
        <taxon>ecological metagenomes</taxon>
    </lineage>
</organism>
<proteinExistence type="predicted"/>
<evidence type="ECO:0000313" key="1">
    <source>
        <dbReference type="EMBL" id="KKL91371.1"/>
    </source>
</evidence>
<sequence length="135" mass="14511">MAQVVLIAAGTARPGICAVGDVVAIHDDDVELSGAGYTHLKVVRVQGVTAADLRVMFAAIEPSRKEENETYYWLDGATWKEIKAPPKYAISSAGWTEQDETDLASTLTSAAAREAILAKVEEKIHLDPNNQTLSS</sequence>
<reference evidence="1" key="1">
    <citation type="journal article" date="2015" name="Nature">
        <title>Complex archaea that bridge the gap between prokaryotes and eukaryotes.</title>
        <authorList>
            <person name="Spang A."/>
            <person name="Saw J.H."/>
            <person name="Jorgensen S.L."/>
            <person name="Zaremba-Niedzwiedzka K."/>
            <person name="Martijn J."/>
            <person name="Lind A.E."/>
            <person name="van Eijk R."/>
            <person name="Schleper C."/>
            <person name="Guy L."/>
            <person name="Ettema T.J."/>
        </authorList>
    </citation>
    <scope>NUCLEOTIDE SEQUENCE</scope>
</reference>
<gene>
    <name evidence="1" type="ORF">LCGC14_1895370</name>
</gene>
<name>A0A0F9GLK1_9ZZZZ</name>